<gene>
    <name evidence="4" type="ORF">CIHUM_09540</name>
</gene>
<dbReference type="PANTHER" id="PTHR43143:SF1">
    <property type="entry name" value="SERINE_THREONINE-PROTEIN PHOSPHATASE CPPED1"/>
    <property type="match status" value="1"/>
</dbReference>
<organism evidence="4 5">
    <name type="scientific">Corynebacterium ihumii</name>
    <dbReference type="NCBI Taxonomy" id="1232427"/>
    <lineage>
        <taxon>Bacteria</taxon>
        <taxon>Bacillati</taxon>
        <taxon>Actinomycetota</taxon>
        <taxon>Actinomycetes</taxon>
        <taxon>Mycobacteriales</taxon>
        <taxon>Corynebacteriaceae</taxon>
        <taxon>Corynebacterium</taxon>
    </lineage>
</organism>
<feature type="domain" description="Calcineurin-like phosphoesterase" evidence="3">
    <location>
        <begin position="232"/>
        <end position="429"/>
    </location>
</feature>
<dbReference type="PANTHER" id="PTHR43143">
    <property type="entry name" value="METALLOPHOSPHOESTERASE, CALCINEURIN SUPERFAMILY"/>
    <property type="match status" value="1"/>
</dbReference>
<keyword evidence="2" id="KW-0732">Signal</keyword>
<dbReference type="Pfam" id="PF00149">
    <property type="entry name" value="Metallophos"/>
    <property type="match status" value="1"/>
</dbReference>
<dbReference type="InterPro" id="IPR051918">
    <property type="entry name" value="STPP_CPPED1"/>
</dbReference>
<feature type="signal peptide" evidence="2">
    <location>
        <begin position="1"/>
        <end position="26"/>
    </location>
</feature>
<sequence length="590" mass="65335">MTTRHTAATFTVAAFTIAAATPHALAAQPDAFPESTRPYLYFESFDGVANPAHFTHDLPEGWSQKVSGVTSGEARWNGWTVSDVRHWTWAASTDERHFFTQGHDQFAIIDSKQQRLAERDSMDARMNTAPIDVAGQDTVALEFDQHYRQGKDGQVAQVAVSYDGGEPEVVDKLTHDRYSSHEYFELDVPEGAKTMQVTFGYLGGNDDYWWAVDNVTVRAPFTKIADKPNTIIDVISDPQDDPEDYKLAISRLNAMPEKAGALVINGDLVDNGSQEQWDRFLAARKEVPHDSGVELWTIGNHEMYGKETSEVHTQRFLKYSGQDKPWNEVVVNGTPLISVNTEYYSDIDRGGKEPFQRISAEQLQWLDERLAHWDAQGVTALVFTHPLLPGTVSMSHSAWYQNDFEDEQAISDVLSKYNDVVAFTSHSHSSLKQNNWWGTRRYDGTMQGAIGFPVVNTGAILNEYLPDGDHDEEIVDDKAATGLRVKVYDDRIRVEAWDFKDGHGLANPDGEAKMIKYQDFSKQKRVAAPPAEPNPDTPADTAGGSSTGEKIAVAIGILAAIGGAFAVLAPRVQEVLGGLGLPAVPRELIH</sequence>
<evidence type="ECO:0000259" key="3">
    <source>
        <dbReference type="Pfam" id="PF00149"/>
    </source>
</evidence>
<dbReference type="SUPFAM" id="SSF56300">
    <property type="entry name" value="Metallo-dependent phosphatases"/>
    <property type="match status" value="1"/>
</dbReference>
<evidence type="ECO:0000256" key="2">
    <source>
        <dbReference type="SAM" id="SignalP"/>
    </source>
</evidence>
<dbReference type="InterPro" id="IPR029052">
    <property type="entry name" value="Metallo-depent_PP-like"/>
</dbReference>
<evidence type="ECO:0000313" key="5">
    <source>
        <dbReference type="Proteomes" id="UP001220577"/>
    </source>
</evidence>
<keyword evidence="5" id="KW-1185">Reference proteome</keyword>
<accession>A0ABY7UF43</accession>
<reference evidence="4 5" key="1">
    <citation type="submission" date="2020-10" db="EMBL/GenBank/DDBJ databases">
        <title>Complete genome sequence of Corynebacterium ihumii DSM 45751.</title>
        <authorList>
            <person name="Ruckert C."/>
            <person name="Albersmeier A."/>
            <person name="Busche T."/>
            <person name="Jaenicke S."/>
            <person name="Winkler A."/>
            <person name="Friethjonsson O.H."/>
            <person name="Hreggviethsson G.O."/>
            <person name="Lambert C."/>
            <person name="Badcock D."/>
            <person name="Bernaerts K."/>
            <person name="Anne J."/>
            <person name="Economou A."/>
            <person name="Kalinowski J."/>
        </authorList>
    </citation>
    <scope>NUCLEOTIDE SEQUENCE [LARGE SCALE GENOMIC DNA]</scope>
    <source>
        <strain evidence="4 5">DSM 45751</strain>
    </source>
</reference>
<dbReference type="Proteomes" id="UP001220577">
    <property type="component" value="Chromosome"/>
</dbReference>
<evidence type="ECO:0000256" key="1">
    <source>
        <dbReference type="SAM" id="MobiDB-lite"/>
    </source>
</evidence>
<dbReference type="InterPro" id="IPR004843">
    <property type="entry name" value="Calcineurin-like_PHP"/>
</dbReference>
<dbReference type="EMBL" id="CP063190">
    <property type="protein sequence ID" value="WCZ35301.1"/>
    <property type="molecule type" value="Genomic_DNA"/>
</dbReference>
<feature type="chain" id="PRO_5047076958" evidence="2">
    <location>
        <begin position="27"/>
        <end position="590"/>
    </location>
</feature>
<dbReference type="Gene3D" id="2.60.120.200">
    <property type="match status" value="1"/>
</dbReference>
<dbReference type="RefSeq" id="WP_051106517.1">
    <property type="nucleotide sequence ID" value="NZ_CP063190.1"/>
</dbReference>
<name>A0ABY7UF43_9CORY</name>
<protein>
    <submittedName>
        <fullName evidence="4">Cyclic 3',5'-adenosine monophosphate phosphodiesterase</fullName>
    </submittedName>
</protein>
<dbReference type="Gene3D" id="3.60.21.10">
    <property type="match status" value="1"/>
</dbReference>
<feature type="region of interest" description="Disordered" evidence="1">
    <location>
        <begin position="525"/>
        <end position="545"/>
    </location>
</feature>
<proteinExistence type="predicted"/>
<evidence type="ECO:0000313" key="4">
    <source>
        <dbReference type="EMBL" id="WCZ35301.1"/>
    </source>
</evidence>